<name>A0A2S6ZK60_9XANT</name>
<dbReference type="Pfam" id="PF13471">
    <property type="entry name" value="Transglut_core3"/>
    <property type="match status" value="1"/>
</dbReference>
<protein>
    <recommendedName>
        <fullName evidence="1">Microcin J25-processing protein McjB C-terminal domain-containing protein</fullName>
    </recommendedName>
</protein>
<dbReference type="OrthoDB" id="3790432at2"/>
<evidence type="ECO:0000259" key="1">
    <source>
        <dbReference type="Pfam" id="PF13471"/>
    </source>
</evidence>
<dbReference type="Proteomes" id="UP000239898">
    <property type="component" value="Unassembled WGS sequence"/>
</dbReference>
<proteinExistence type="predicted"/>
<evidence type="ECO:0000313" key="2">
    <source>
        <dbReference type="EMBL" id="PPT92653.1"/>
    </source>
</evidence>
<dbReference type="EMBL" id="MIGX01000007">
    <property type="protein sequence ID" value="PPT92653.1"/>
    <property type="molecule type" value="Genomic_DNA"/>
</dbReference>
<dbReference type="AlphaFoldDB" id="A0A2S6ZK60"/>
<evidence type="ECO:0000313" key="3">
    <source>
        <dbReference type="Proteomes" id="UP000239898"/>
    </source>
</evidence>
<accession>A0A2S6ZK60</accession>
<dbReference type="RefSeq" id="WP_128419085.1">
    <property type="nucleotide sequence ID" value="NZ_CP049017.1"/>
</dbReference>
<sequence length="165" mass="17991">MTATPASRRLRDRLAAFLRLPRFERCLLLPTWMVLGLARAAVLGLGFRRLAPWLGRRVALPPPLPALDARAQRRALQIGRTLRLAARHTPWRSNCLVQALAACCLLGLFRVAHVLCFGVARTADASRQLQAHAWVVAGSLRVTGGGGIERFAQVGCFVARAGPAR</sequence>
<dbReference type="NCBIfam" id="NF033537">
    <property type="entry name" value="lasso_biosyn_B2"/>
    <property type="match status" value="1"/>
</dbReference>
<gene>
    <name evidence="2" type="ORF">XthCFBP4691_03150</name>
</gene>
<organism evidence="2 3">
    <name type="scientific">Xanthomonas theicola</name>
    <dbReference type="NCBI Taxonomy" id="56464"/>
    <lineage>
        <taxon>Bacteria</taxon>
        <taxon>Pseudomonadati</taxon>
        <taxon>Pseudomonadota</taxon>
        <taxon>Gammaproteobacteria</taxon>
        <taxon>Lysobacterales</taxon>
        <taxon>Lysobacteraceae</taxon>
        <taxon>Xanthomonas</taxon>
    </lineage>
</organism>
<comment type="caution">
    <text evidence="2">The sequence shown here is derived from an EMBL/GenBank/DDBJ whole genome shotgun (WGS) entry which is preliminary data.</text>
</comment>
<dbReference type="InterPro" id="IPR032708">
    <property type="entry name" value="McjB_C"/>
</dbReference>
<dbReference type="InterPro" id="IPR053521">
    <property type="entry name" value="McjB-like"/>
</dbReference>
<keyword evidence="3" id="KW-1185">Reference proteome</keyword>
<reference evidence="2 3" key="1">
    <citation type="submission" date="2016-08" db="EMBL/GenBank/DDBJ databases">
        <title>Evolution of the type three secretion system and type three effector repertoires in Xanthomonas.</title>
        <authorList>
            <person name="Merda D."/>
            <person name="Briand M."/>
            <person name="Bosis E."/>
            <person name="Rousseau C."/>
            <person name="Portier P."/>
            <person name="Jacques M.-A."/>
            <person name="Fischer-Le Saux M."/>
        </authorList>
    </citation>
    <scope>NUCLEOTIDE SEQUENCE [LARGE SCALE GENOMIC DNA]</scope>
    <source>
        <strain evidence="2 3">CFBP 4691</strain>
    </source>
</reference>
<feature type="domain" description="Microcin J25-processing protein McjB C-terminal" evidence="1">
    <location>
        <begin position="44"/>
        <end position="154"/>
    </location>
</feature>